<reference evidence="2 3" key="2">
    <citation type="journal article" date="2010" name="Proc. Natl. Acad. Sci. U.S.A.">
        <title>Enigmatic, ultrasmall, uncultivated Archaea.</title>
        <authorList>
            <person name="Baker B.J."/>
            <person name="Comolli L.R."/>
            <person name="Dick G.J."/>
            <person name="Hauser L.J."/>
            <person name="Hyatt D."/>
            <person name="Dill B.D."/>
            <person name="Land M.L."/>
            <person name="Verberkmoes N.C."/>
            <person name="Hettich R.L."/>
            <person name="Banfield J.F."/>
        </authorList>
    </citation>
    <scope>NUCLEOTIDE SEQUENCE [LARGE SCALE GENOMIC DNA]</scope>
    <source>
        <strain evidence="2">ARMAN-2</strain>
    </source>
</reference>
<evidence type="ECO:0000313" key="3">
    <source>
        <dbReference type="Proteomes" id="UP000332487"/>
    </source>
</evidence>
<evidence type="ECO:0000256" key="1">
    <source>
        <dbReference type="SAM" id="Phobius"/>
    </source>
</evidence>
<sequence length="136" mass="14646">MNIQKMPQSGEMEKKSSVASIIRKEVWPPATIPLRKSSSGQEFFEKMSDTFKNSSIRYRTLAVYNAALAVAEAAGAAWSIFSGAGASMAATFSIFGGVFATLSGFSYLRMKRNKAISKDLRGALDMAGEAESATRT</sequence>
<gene>
    <name evidence="2" type="ORF">UNLARM2_0375</name>
</gene>
<reference evidence="2 3" key="1">
    <citation type="journal article" date="2009" name="Genome Biol.">
        <title>Community-wide analysis of microbial genome sequence signatures.</title>
        <authorList>
            <person name="Dick G.J."/>
            <person name="Andersson A.F."/>
            <person name="Baker B.J."/>
            <person name="Simmons S.L."/>
            <person name="Thomas B.C."/>
            <person name="Yelton A.P."/>
            <person name="Banfield J.F."/>
        </authorList>
    </citation>
    <scope>NUCLEOTIDE SEQUENCE [LARGE SCALE GENOMIC DNA]</scope>
    <source>
        <strain evidence="2">ARMAN-2</strain>
    </source>
</reference>
<evidence type="ECO:0000313" key="2">
    <source>
        <dbReference type="EMBL" id="EET89931.1"/>
    </source>
</evidence>
<keyword evidence="1" id="KW-0812">Transmembrane</keyword>
<feature type="transmembrane region" description="Helical" evidence="1">
    <location>
        <begin position="61"/>
        <end position="81"/>
    </location>
</feature>
<dbReference type="EMBL" id="GG697240">
    <property type="protein sequence ID" value="EET89931.1"/>
    <property type="molecule type" value="Genomic_DNA"/>
</dbReference>
<keyword evidence="3" id="KW-1185">Reference proteome</keyword>
<dbReference type="AlphaFoldDB" id="C7DH29"/>
<accession>C7DH29</accession>
<dbReference type="Proteomes" id="UP000332487">
    <property type="component" value="Unassembled WGS sequence"/>
</dbReference>
<name>C7DH29_MICA2</name>
<organism evidence="2 3">
    <name type="scientific">Candidatus Micrarchaeum acidiphilum ARMAN-2</name>
    <dbReference type="NCBI Taxonomy" id="425595"/>
    <lineage>
        <taxon>Archaea</taxon>
        <taxon>Candidatus Micrarchaeota</taxon>
        <taxon>Candidatus Micrarchaeia</taxon>
        <taxon>Candidatus Micrarchaeales</taxon>
        <taxon>Candidatus Micrarchaeaceae</taxon>
        <taxon>Candidatus Micrarchaeum</taxon>
    </lineage>
</organism>
<feature type="transmembrane region" description="Helical" evidence="1">
    <location>
        <begin position="87"/>
        <end position="108"/>
    </location>
</feature>
<keyword evidence="1" id="KW-0472">Membrane</keyword>
<proteinExistence type="predicted"/>
<keyword evidence="1" id="KW-1133">Transmembrane helix</keyword>
<protein>
    <submittedName>
        <fullName evidence="2">Uncharacterized protein</fullName>
    </submittedName>
</protein>